<evidence type="ECO:0000313" key="7">
    <source>
        <dbReference type="Proteomes" id="UP000749040"/>
    </source>
</evidence>
<dbReference type="InterPro" id="IPR041698">
    <property type="entry name" value="Methyltransf_25"/>
</dbReference>
<proteinExistence type="predicted"/>
<dbReference type="Pfam" id="PF13649">
    <property type="entry name" value="Methyltransf_25"/>
    <property type="match status" value="1"/>
</dbReference>
<comment type="caution">
    <text evidence="6">The sequence shown here is derived from an EMBL/GenBank/DDBJ whole genome shotgun (WGS) entry which is preliminary data.</text>
</comment>
<dbReference type="EMBL" id="JADKYB010000022">
    <property type="protein sequence ID" value="MBM9509078.1"/>
    <property type="molecule type" value="Genomic_DNA"/>
</dbReference>
<feature type="domain" description="Methyltransferase" evidence="5">
    <location>
        <begin position="43"/>
        <end position="140"/>
    </location>
</feature>
<evidence type="ECO:0000256" key="4">
    <source>
        <dbReference type="SAM" id="MobiDB-lite"/>
    </source>
</evidence>
<sequence length="203" mass="20892">MEHAPPAHGTGHDPYRGRPPWEIGRPQPALLALAASGGLGGRVLDLGCGTGEHTLMAAAAGLDATGIDRSPVALSAARDKARARGLTARFVLGDVLRPGGTAEVGGDYDTALDSLLLHALGPADRATYLADVRSLLRPGGLLHVLAYSDRHTGEPAVPHALSRTDLEAAFATGWRLARVDPVTCASMVHPAGVAGRLATAVRT</sequence>
<evidence type="ECO:0000256" key="3">
    <source>
        <dbReference type="ARBA" id="ARBA00022691"/>
    </source>
</evidence>
<keyword evidence="2" id="KW-0808">Transferase</keyword>
<reference evidence="6 7" key="1">
    <citation type="submission" date="2021-01" db="EMBL/GenBank/DDBJ databases">
        <title>Streptomyces acididurans sp. nov., isolated from a peat swamp forest soil.</title>
        <authorList>
            <person name="Chantavorakit T."/>
            <person name="Duangmal K."/>
        </authorList>
    </citation>
    <scope>NUCLEOTIDE SEQUENCE [LARGE SCALE GENOMIC DNA]</scope>
    <source>
        <strain evidence="6 7">KK5PA1</strain>
    </source>
</reference>
<accession>A0ABS2U4M0</accession>
<dbReference type="Proteomes" id="UP000749040">
    <property type="component" value="Unassembled WGS sequence"/>
</dbReference>
<feature type="region of interest" description="Disordered" evidence="4">
    <location>
        <begin position="1"/>
        <end position="22"/>
    </location>
</feature>
<dbReference type="GO" id="GO:0008168">
    <property type="term" value="F:methyltransferase activity"/>
    <property type="evidence" value="ECO:0007669"/>
    <property type="project" value="UniProtKB-KW"/>
</dbReference>
<evidence type="ECO:0000256" key="2">
    <source>
        <dbReference type="ARBA" id="ARBA00022679"/>
    </source>
</evidence>
<gene>
    <name evidence="6" type="ORF">ITX44_31940</name>
</gene>
<dbReference type="GO" id="GO:0032259">
    <property type="term" value="P:methylation"/>
    <property type="evidence" value="ECO:0007669"/>
    <property type="project" value="UniProtKB-KW"/>
</dbReference>
<keyword evidence="7" id="KW-1185">Reference proteome</keyword>
<name>A0ABS2U4M0_9ACTN</name>
<dbReference type="Gene3D" id="3.40.50.150">
    <property type="entry name" value="Vaccinia Virus protein VP39"/>
    <property type="match status" value="1"/>
</dbReference>
<evidence type="ECO:0000313" key="6">
    <source>
        <dbReference type="EMBL" id="MBM9509078.1"/>
    </source>
</evidence>
<dbReference type="SUPFAM" id="SSF53335">
    <property type="entry name" value="S-adenosyl-L-methionine-dependent methyltransferases"/>
    <property type="match status" value="1"/>
</dbReference>
<protein>
    <submittedName>
        <fullName evidence="6">Class I SAM-dependent methyltransferase</fullName>
    </submittedName>
</protein>
<dbReference type="PANTHER" id="PTHR43464:SF19">
    <property type="entry name" value="UBIQUINONE BIOSYNTHESIS O-METHYLTRANSFERASE, MITOCHONDRIAL"/>
    <property type="match status" value="1"/>
</dbReference>
<evidence type="ECO:0000259" key="5">
    <source>
        <dbReference type="Pfam" id="PF13649"/>
    </source>
</evidence>
<dbReference type="CDD" id="cd02440">
    <property type="entry name" value="AdoMet_MTases"/>
    <property type="match status" value="1"/>
</dbReference>
<keyword evidence="1 6" id="KW-0489">Methyltransferase</keyword>
<dbReference type="PANTHER" id="PTHR43464">
    <property type="entry name" value="METHYLTRANSFERASE"/>
    <property type="match status" value="1"/>
</dbReference>
<dbReference type="RefSeq" id="WP_205361696.1">
    <property type="nucleotide sequence ID" value="NZ_JADKYB010000022.1"/>
</dbReference>
<organism evidence="6 7">
    <name type="scientific">Actinacidiphila acididurans</name>
    <dbReference type="NCBI Taxonomy" id="2784346"/>
    <lineage>
        <taxon>Bacteria</taxon>
        <taxon>Bacillati</taxon>
        <taxon>Actinomycetota</taxon>
        <taxon>Actinomycetes</taxon>
        <taxon>Kitasatosporales</taxon>
        <taxon>Streptomycetaceae</taxon>
        <taxon>Actinacidiphila</taxon>
    </lineage>
</organism>
<dbReference type="InterPro" id="IPR029063">
    <property type="entry name" value="SAM-dependent_MTases_sf"/>
</dbReference>
<feature type="compositionally biased region" description="Basic and acidic residues" evidence="4">
    <location>
        <begin position="1"/>
        <end position="16"/>
    </location>
</feature>
<evidence type="ECO:0000256" key="1">
    <source>
        <dbReference type="ARBA" id="ARBA00022603"/>
    </source>
</evidence>
<keyword evidence="3" id="KW-0949">S-adenosyl-L-methionine</keyword>